<feature type="region of interest" description="Disordered" evidence="2">
    <location>
        <begin position="33"/>
        <end position="59"/>
    </location>
</feature>
<comment type="caution">
    <text evidence="3">The sequence shown here is derived from an EMBL/GenBank/DDBJ whole genome shotgun (WGS) entry which is preliminary data.</text>
</comment>
<dbReference type="Proteomes" id="UP001303647">
    <property type="component" value="Unassembled WGS sequence"/>
</dbReference>
<reference evidence="3" key="1">
    <citation type="journal article" date="2023" name="Mol. Phylogenet. Evol.">
        <title>Genome-scale phylogeny and comparative genomics of the fungal order Sordariales.</title>
        <authorList>
            <person name="Hensen N."/>
            <person name="Bonometti L."/>
            <person name="Westerberg I."/>
            <person name="Brannstrom I.O."/>
            <person name="Guillou S."/>
            <person name="Cros-Aarteil S."/>
            <person name="Calhoun S."/>
            <person name="Haridas S."/>
            <person name="Kuo A."/>
            <person name="Mondo S."/>
            <person name="Pangilinan J."/>
            <person name="Riley R."/>
            <person name="LaButti K."/>
            <person name="Andreopoulos B."/>
            <person name="Lipzen A."/>
            <person name="Chen C."/>
            <person name="Yan M."/>
            <person name="Daum C."/>
            <person name="Ng V."/>
            <person name="Clum A."/>
            <person name="Steindorff A."/>
            <person name="Ohm R.A."/>
            <person name="Martin F."/>
            <person name="Silar P."/>
            <person name="Natvig D.O."/>
            <person name="Lalanne C."/>
            <person name="Gautier V."/>
            <person name="Ament-Velasquez S.L."/>
            <person name="Kruys A."/>
            <person name="Hutchinson M.I."/>
            <person name="Powell A.J."/>
            <person name="Barry K."/>
            <person name="Miller A.N."/>
            <person name="Grigoriev I.V."/>
            <person name="Debuchy R."/>
            <person name="Gladieux P."/>
            <person name="Hiltunen Thoren M."/>
            <person name="Johannesson H."/>
        </authorList>
    </citation>
    <scope>NUCLEOTIDE SEQUENCE</scope>
    <source>
        <strain evidence="3">CBS 359.72</strain>
    </source>
</reference>
<keyword evidence="4" id="KW-1185">Reference proteome</keyword>
<feature type="coiled-coil region" evidence="1">
    <location>
        <begin position="164"/>
        <end position="191"/>
    </location>
</feature>
<evidence type="ECO:0000313" key="3">
    <source>
        <dbReference type="EMBL" id="KAK4248813.1"/>
    </source>
</evidence>
<dbReference type="EMBL" id="MU857632">
    <property type="protein sequence ID" value="KAK4248813.1"/>
    <property type="molecule type" value="Genomic_DNA"/>
</dbReference>
<name>A0AAN7CXP1_9PEZI</name>
<evidence type="ECO:0000256" key="2">
    <source>
        <dbReference type="SAM" id="MobiDB-lite"/>
    </source>
</evidence>
<dbReference type="InterPro" id="IPR025207">
    <property type="entry name" value="Sim4_Fta4"/>
</dbReference>
<reference evidence="3" key="2">
    <citation type="submission" date="2023-05" db="EMBL/GenBank/DDBJ databases">
        <authorList>
            <consortium name="Lawrence Berkeley National Laboratory"/>
            <person name="Steindorff A."/>
            <person name="Hensen N."/>
            <person name="Bonometti L."/>
            <person name="Westerberg I."/>
            <person name="Brannstrom I.O."/>
            <person name="Guillou S."/>
            <person name="Cros-Aarteil S."/>
            <person name="Calhoun S."/>
            <person name="Haridas S."/>
            <person name="Kuo A."/>
            <person name="Mondo S."/>
            <person name="Pangilinan J."/>
            <person name="Riley R."/>
            <person name="Labutti K."/>
            <person name="Andreopoulos B."/>
            <person name="Lipzen A."/>
            <person name="Chen C."/>
            <person name="Yanf M."/>
            <person name="Daum C."/>
            <person name="Ng V."/>
            <person name="Clum A."/>
            <person name="Ohm R."/>
            <person name="Martin F."/>
            <person name="Silar P."/>
            <person name="Natvig D."/>
            <person name="Lalanne C."/>
            <person name="Gautier V."/>
            <person name="Ament-Velasquez S.L."/>
            <person name="Kruys A."/>
            <person name="Hutchinson M.I."/>
            <person name="Powell A.J."/>
            <person name="Barry K."/>
            <person name="Miller A.N."/>
            <person name="Grigoriev I.V."/>
            <person name="Debuchy R."/>
            <person name="Gladieux P."/>
            <person name="Thoren M.H."/>
            <person name="Johannesson H."/>
        </authorList>
    </citation>
    <scope>NUCLEOTIDE SEQUENCE</scope>
    <source>
        <strain evidence="3">CBS 359.72</strain>
    </source>
</reference>
<accession>A0AAN7CXP1</accession>
<organism evidence="3 4">
    <name type="scientific">Corynascus novoguineensis</name>
    <dbReference type="NCBI Taxonomy" id="1126955"/>
    <lineage>
        <taxon>Eukaryota</taxon>
        <taxon>Fungi</taxon>
        <taxon>Dikarya</taxon>
        <taxon>Ascomycota</taxon>
        <taxon>Pezizomycotina</taxon>
        <taxon>Sordariomycetes</taxon>
        <taxon>Sordariomycetidae</taxon>
        <taxon>Sordariales</taxon>
        <taxon>Chaetomiaceae</taxon>
        <taxon>Corynascus</taxon>
    </lineage>
</organism>
<dbReference type="PANTHER" id="PTHR42040:SF1">
    <property type="entry name" value="INNER KINETOCHORE SUBUNIT FTA4"/>
    <property type="match status" value="1"/>
</dbReference>
<dbReference type="PANTHER" id="PTHR42040">
    <property type="entry name" value="INNER KINETOCHORE SUBUNIT FTA4"/>
    <property type="match status" value="1"/>
</dbReference>
<evidence type="ECO:0000313" key="4">
    <source>
        <dbReference type="Proteomes" id="UP001303647"/>
    </source>
</evidence>
<keyword evidence="1" id="KW-0175">Coiled coil</keyword>
<evidence type="ECO:0000256" key="1">
    <source>
        <dbReference type="SAM" id="Coils"/>
    </source>
</evidence>
<feature type="region of interest" description="Disordered" evidence="2">
    <location>
        <begin position="196"/>
        <end position="224"/>
    </location>
</feature>
<dbReference type="Pfam" id="PF13093">
    <property type="entry name" value="FTA4"/>
    <property type="match status" value="1"/>
</dbReference>
<gene>
    <name evidence="3" type="ORF">C7999DRAFT_13279</name>
</gene>
<dbReference type="GO" id="GO:0031511">
    <property type="term" value="C:Mis6-Sim4 complex"/>
    <property type="evidence" value="ECO:0007669"/>
    <property type="project" value="InterPro"/>
</dbReference>
<sequence length="295" mass="32384">MTPTPPTVLSLKQSFLTAQTRLLSQPLAPTRAWLSSNNNATDDDDNNSSNSNNERAPLPGKAVDDALFKLNHRLQQHARRVYAPQATRHVAEQIDQLYWNAAVQQDEGDEGDGDVNAEGEEDGVRLGADLADPDVIASLPLEWEDSSYSSSAARHQQPLEARRYAELAAELHALAERKRQATARVARLRRMQALLEPFSGTEGNSRVEDDGGGGGSGTLDDVQENLITRNGEVEAELSRMRMLLARVGARVGQLKEQGRQTRESSAGSLFSDRGDGGEDVEMDEQRKIGLLLERF</sequence>
<proteinExistence type="predicted"/>
<dbReference type="AlphaFoldDB" id="A0AAN7CXP1"/>
<feature type="region of interest" description="Disordered" evidence="2">
    <location>
        <begin position="254"/>
        <end position="282"/>
    </location>
</feature>
<protein>
    <submittedName>
        <fullName evidence="3">Kinetochore Sim4 complex subunit Fta4</fullName>
    </submittedName>
</protein>